<accession>A0L9I9</accession>
<evidence type="ECO:0000313" key="3">
    <source>
        <dbReference type="EMBL" id="ABK44632.1"/>
    </source>
</evidence>
<evidence type="ECO:0000313" key="4">
    <source>
        <dbReference type="Proteomes" id="UP000002586"/>
    </source>
</evidence>
<evidence type="ECO:0000256" key="1">
    <source>
        <dbReference type="SAM" id="MobiDB-lite"/>
    </source>
</evidence>
<keyword evidence="2" id="KW-1133">Transmembrane helix</keyword>
<feature type="transmembrane region" description="Helical" evidence="2">
    <location>
        <begin position="21"/>
        <end position="42"/>
    </location>
</feature>
<proteinExistence type="predicted"/>
<dbReference type="EMBL" id="CP000471">
    <property type="protein sequence ID" value="ABK44632.1"/>
    <property type="molecule type" value="Genomic_DNA"/>
</dbReference>
<dbReference type="HOGENOM" id="CLU_1842708_0_0_5"/>
<dbReference type="Proteomes" id="UP000002586">
    <property type="component" value="Chromosome"/>
</dbReference>
<gene>
    <name evidence="3" type="ordered locus">Mmc1_2131</name>
</gene>
<feature type="compositionally biased region" description="Polar residues" evidence="1">
    <location>
        <begin position="61"/>
        <end position="84"/>
    </location>
</feature>
<dbReference type="KEGG" id="mgm:Mmc1_2131"/>
<dbReference type="RefSeq" id="WP_011713760.1">
    <property type="nucleotide sequence ID" value="NC_008576.1"/>
</dbReference>
<feature type="region of interest" description="Disordered" evidence="1">
    <location>
        <begin position="51"/>
        <end position="92"/>
    </location>
</feature>
<sequence>MENATQTGQVEQSKGIKFLKIGVLVGGVAILLMSIALVVMVVQKKSTSQVASAPLHAQPMAPSSQTPEQARLGQSPTTQTSPLQISLPPGGKMAQIATTPAGLAVWVSTPEGGEMLMLDARGALLQRVQFTREAPHALP</sequence>
<name>A0L9I9_MAGMM</name>
<dbReference type="AlphaFoldDB" id="A0L9I9"/>
<evidence type="ECO:0000256" key="2">
    <source>
        <dbReference type="SAM" id="Phobius"/>
    </source>
</evidence>
<keyword evidence="2" id="KW-0472">Membrane</keyword>
<dbReference type="STRING" id="156889.Mmc1_2131"/>
<keyword evidence="4" id="KW-1185">Reference proteome</keyword>
<keyword evidence="2" id="KW-0812">Transmembrane</keyword>
<organism evidence="3 4">
    <name type="scientific">Magnetococcus marinus (strain ATCC BAA-1437 / JCM 17883 / MC-1)</name>
    <dbReference type="NCBI Taxonomy" id="156889"/>
    <lineage>
        <taxon>Bacteria</taxon>
        <taxon>Pseudomonadati</taxon>
        <taxon>Pseudomonadota</taxon>
        <taxon>Magnetococcia</taxon>
        <taxon>Magnetococcales</taxon>
        <taxon>Magnetococcaceae</taxon>
        <taxon>Magnetococcus</taxon>
    </lineage>
</organism>
<protein>
    <submittedName>
        <fullName evidence="3">Uncharacterized protein</fullName>
    </submittedName>
</protein>
<reference evidence="3 4" key="2">
    <citation type="journal article" date="2012" name="Int. J. Syst. Evol. Microbiol.">
        <title>Magnetococcus marinus gen. nov., sp. nov., a marine, magnetotactic bacterium that represents a novel lineage (Magnetococcaceae fam. nov.; Magnetococcales ord. nov.) at the base of the Alphaproteobacteria.</title>
        <authorList>
            <person name="Bazylinski D.A."/>
            <person name="Williams T.J."/>
            <person name="Lefevre C.T."/>
            <person name="Berg R.J."/>
            <person name="Zhang C.L."/>
            <person name="Bowser S.S."/>
            <person name="Dean A.J."/>
            <person name="Beveridge T.J."/>
        </authorList>
    </citation>
    <scope>NUCLEOTIDE SEQUENCE [LARGE SCALE GENOMIC DNA]</scope>
    <source>
        <strain evidence="4">ATCC BAA-1437 / JCM 17883 / MC-1</strain>
    </source>
</reference>
<reference evidence="4" key="1">
    <citation type="journal article" date="2009" name="Appl. Environ. Microbiol.">
        <title>Complete genome sequence of the chemolithoautotrophic marine magnetotactic coccus strain MC-1.</title>
        <authorList>
            <person name="Schubbe S."/>
            <person name="Williams T.J."/>
            <person name="Xie G."/>
            <person name="Kiss H.E."/>
            <person name="Brettin T.S."/>
            <person name="Martinez D."/>
            <person name="Ross C.A."/>
            <person name="Schuler D."/>
            <person name="Cox B.L."/>
            <person name="Nealson K.H."/>
            <person name="Bazylinski D.A."/>
        </authorList>
    </citation>
    <scope>NUCLEOTIDE SEQUENCE [LARGE SCALE GENOMIC DNA]</scope>
    <source>
        <strain evidence="4">ATCC BAA-1437 / JCM 17883 / MC-1</strain>
    </source>
</reference>